<evidence type="ECO:0000313" key="2">
    <source>
        <dbReference type="EMBL" id="KAG5199528.1"/>
    </source>
</evidence>
<feature type="compositionally biased region" description="Low complexity" evidence="1">
    <location>
        <begin position="42"/>
        <end position="56"/>
    </location>
</feature>
<dbReference type="Proteomes" id="UP000664991">
    <property type="component" value="Chromosome 15"/>
</dbReference>
<dbReference type="AlphaFoldDB" id="A0A835ZS13"/>
<dbReference type="EMBL" id="JAEMGP010000015">
    <property type="protein sequence ID" value="KAG5199528.1"/>
    <property type="molecule type" value="Genomic_DNA"/>
</dbReference>
<feature type="region of interest" description="Disordered" evidence="1">
    <location>
        <begin position="73"/>
        <end position="92"/>
    </location>
</feature>
<sequence>MARLLGCAVAVVLILSVAFTVFFLYHRQQKNRLEMDGGGTALPLSQEPEPSPSRQSHLALEDIQTLGLELEKQQLQQEEDEPQKLPPQPAYYDLGASPSYHPLSSGLKDTDIYYAELDTSALELTSRPRSTMLGSEEVVEYATIQLSPP</sequence>
<accession>A0A835ZS13</accession>
<proteinExistence type="predicted"/>
<name>A0A835ZS13_SHEEP</name>
<evidence type="ECO:0000313" key="3">
    <source>
        <dbReference type="Proteomes" id="UP000664991"/>
    </source>
</evidence>
<feature type="region of interest" description="Disordered" evidence="1">
    <location>
        <begin position="36"/>
        <end position="57"/>
    </location>
</feature>
<protein>
    <submittedName>
        <fullName evidence="2">Uncharacterized protein</fullName>
    </submittedName>
</protein>
<organism evidence="2 3">
    <name type="scientific">Ovis aries</name>
    <name type="common">Sheep</name>
    <dbReference type="NCBI Taxonomy" id="9940"/>
    <lineage>
        <taxon>Eukaryota</taxon>
        <taxon>Metazoa</taxon>
        <taxon>Chordata</taxon>
        <taxon>Craniata</taxon>
        <taxon>Vertebrata</taxon>
        <taxon>Euteleostomi</taxon>
        <taxon>Mammalia</taxon>
        <taxon>Eutheria</taxon>
        <taxon>Laurasiatheria</taxon>
        <taxon>Artiodactyla</taxon>
        <taxon>Ruminantia</taxon>
        <taxon>Pecora</taxon>
        <taxon>Bovidae</taxon>
        <taxon>Caprinae</taxon>
        <taxon>Ovis</taxon>
    </lineage>
</organism>
<reference evidence="2 3" key="1">
    <citation type="submission" date="2020-12" db="EMBL/GenBank/DDBJ databases">
        <title>De novo assembly of Tibetan sheep genome.</title>
        <authorList>
            <person name="Li X."/>
        </authorList>
    </citation>
    <scope>NUCLEOTIDE SEQUENCE [LARGE SCALE GENOMIC DNA]</scope>
    <source>
        <tissue evidence="2">Heart</tissue>
    </source>
</reference>
<evidence type="ECO:0000256" key="1">
    <source>
        <dbReference type="SAM" id="MobiDB-lite"/>
    </source>
</evidence>
<gene>
    <name evidence="2" type="ORF">JEQ12_006007</name>
</gene>
<comment type="caution">
    <text evidence="2">The sequence shown here is derived from an EMBL/GenBank/DDBJ whole genome shotgun (WGS) entry which is preliminary data.</text>
</comment>